<keyword evidence="2" id="KW-1185">Reference proteome</keyword>
<reference evidence="1" key="1">
    <citation type="submission" date="2021-01" db="EMBL/GenBank/DDBJ databases">
        <authorList>
            <consortium name="Genoscope - CEA"/>
            <person name="William W."/>
        </authorList>
    </citation>
    <scope>NUCLEOTIDE SEQUENCE</scope>
</reference>
<accession>A0A8S1LM38</accession>
<dbReference type="Proteomes" id="UP000692954">
    <property type="component" value="Unassembled WGS sequence"/>
</dbReference>
<gene>
    <name evidence="1" type="ORF">PSON_ATCC_30995.1.T0200312</name>
</gene>
<dbReference type="AlphaFoldDB" id="A0A8S1LM38"/>
<evidence type="ECO:0000313" key="1">
    <source>
        <dbReference type="EMBL" id="CAD8065606.1"/>
    </source>
</evidence>
<sequence length="152" mass="18045">MDLSAFLFDNLPQPQENYEQIQDDCHQYLSKLNYNKSLFRIQSPELSIQDDCLSNVNDQSFEIGLGELKLSHELKNEITENDIKSFPKKAQKTQKLNKKRKRQNGPLSEQEFIDIMKKLDQCQQVMNMIDNMSLVLNRFKCQLQQQRFERIQ</sequence>
<organism evidence="1 2">
    <name type="scientific">Paramecium sonneborni</name>
    <dbReference type="NCBI Taxonomy" id="65129"/>
    <lineage>
        <taxon>Eukaryota</taxon>
        <taxon>Sar</taxon>
        <taxon>Alveolata</taxon>
        <taxon>Ciliophora</taxon>
        <taxon>Intramacronucleata</taxon>
        <taxon>Oligohymenophorea</taxon>
        <taxon>Peniculida</taxon>
        <taxon>Parameciidae</taxon>
        <taxon>Paramecium</taxon>
    </lineage>
</organism>
<dbReference type="EMBL" id="CAJJDN010000020">
    <property type="protein sequence ID" value="CAD8065606.1"/>
    <property type="molecule type" value="Genomic_DNA"/>
</dbReference>
<protein>
    <submittedName>
        <fullName evidence="1">Uncharacterized protein</fullName>
    </submittedName>
</protein>
<proteinExistence type="predicted"/>
<evidence type="ECO:0000313" key="2">
    <source>
        <dbReference type="Proteomes" id="UP000692954"/>
    </source>
</evidence>
<comment type="caution">
    <text evidence="1">The sequence shown here is derived from an EMBL/GenBank/DDBJ whole genome shotgun (WGS) entry which is preliminary data.</text>
</comment>
<dbReference type="OrthoDB" id="302749at2759"/>
<name>A0A8S1LM38_9CILI</name>